<dbReference type="Pfam" id="PF10604">
    <property type="entry name" value="Polyketide_cyc2"/>
    <property type="match status" value="1"/>
</dbReference>
<comment type="caution">
    <text evidence="2">The sequence shown here is derived from an EMBL/GenBank/DDBJ whole genome shotgun (WGS) entry which is preliminary data.</text>
</comment>
<keyword evidence="3" id="KW-1185">Reference proteome</keyword>
<sequence>MNTEHAESAENAMNTETAPGHSVDEDVPVVVRLSTTVDAPLATVWALHTDIGSWADWNTDIDSVDFDGPLAPGASFRWLTHGLDITSTIREVVPGERIVWGGPAHGIEGVHVWTFEENGERTGEAAAGERTVTVRTEESWAGAPIEERPEEMREALRQSLESWLSRLRSEAERRG</sequence>
<dbReference type="InterPro" id="IPR023393">
    <property type="entry name" value="START-like_dom_sf"/>
</dbReference>
<name>A0ABU0SS88_9ACTN</name>
<organism evidence="2 3">
    <name type="scientific">Streptomyces umbrinus</name>
    <dbReference type="NCBI Taxonomy" id="67370"/>
    <lineage>
        <taxon>Bacteria</taxon>
        <taxon>Bacillati</taxon>
        <taxon>Actinomycetota</taxon>
        <taxon>Actinomycetes</taxon>
        <taxon>Kitasatosporales</taxon>
        <taxon>Streptomycetaceae</taxon>
        <taxon>Streptomyces</taxon>
        <taxon>Streptomyces phaeochromogenes group</taxon>
    </lineage>
</organism>
<reference evidence="2 3" key="1">
    <citation type="submission" date="2023-07" db="EMBL/GenBank/DDBJ databases">
        <title>Comparative genomics of wheat-associated soil bacteria to identify genetic determinants of phenazine resistance.</title>
        <authorList>
            <person name="Mouncey N."/>
        </authorList>
    </citation>
    <scope>NUCLEOTIDE SEQUENCE [LARGE SCALE GENOMIC DNA]</scope>
    <source>
        <strain evidence="2 3">V2I4</strain>
    </source>
</reference>
<protein>
    <submittedName>
        <fullName evidence="2">Uncharacterized protein YndB with AHSA1/START domain</fullName>
    </submittedName>
</protein>
<dbReference type="RefSeq" id="WP_307520909.1">
    <property type="nucleotide sequence ID" value="NZ_JAUSZI010000002.1"/>
</dbReference>
<evidence type="ECO:0000256" key="1">
    <source>
        <dbReference type="SAM" id="MobiDB-lite"/>
    </source>
</evidence>
<dbReference type="Gene3D" id="3.30.530.20">
    <property type="match status" value="1"/>
</dbReference>
<feature type="region of interest" description="Disordered" evidence="1">
    <location>
        <begin position="1"/>
        <end position="23"/>
    </location>
</feature>
<dbReference type="Proteomes" id="UP001230328">
    <property type="component" value="Unassembled WGS sequence"/>
</dbReference>
<gene>
    <name evidence="2" type="ORF">QF035_003138</name>
</gene>
<accession>A0ABU0SS88</accession>
<evidence type="ECO:0000313" key="3">
    <source>
        <dbReference type="Proteomes" id="UP001230328"/>
    </source>
</evidence>
<evidence type="ECO:0000313" key="2">
    <source>
        <dbReference type="EMBL" id="MDQ1025556.1"/>
    </source>
</evidence>
<dbReference type="InterPro" id="IPR019587">
    <property type="entry name" value="Polyketide_cyclase/dehydratase"/>
</dbReference>
<proteinExistence type="predicted"/>
<dbReference type="SUPFAM" id="SSF55961">
    <property type="entry name" value="Bet v1-like"/>
    <property type="match status" value="1"/>
</dbReference>
<dbReference type="EMBL" id="JAUSZI010000002">
    <property type="protein sequence ID" value="MDQ1025556.1"/>
    <property type="molecule type" value="Genomic_DNA"/>
</dbReference>